<evidence type="ECO:0000259" key="1">
    <source>
        <dbReference type="PROSITE" id="PS51301"/>
    </source>
</evidence>
<sequence length="260" mass="30364">MKKYDLLTIQGKDLVIDISQLLSDEVLYINATHLAKQFGKDKYQLRDFLNSKSFLEYKEAVFKVRKNHHFKTDDKGLKYSIKGKYGGTYIHSDLAIVFMRWLSPEFAVKCDMYIKEKIQTIHNEKLIIEATAKANRLNSEWIQTRAEAKATRKELSEAIKAFCEYAQTQRATPYKKGKCPYYIKLTQLVYKSLGIIKPKGTQSPRDVFNGAMMESIETLEDFLIKLLYDFIKREVEYHEAFKLTKEMIQHEAMLLTDEVA</sequence>
<reference evidence="2 3" key="1">
    <citation type="submission" date="2019-06" db="EMBL/GenBank/DDBJ databases">
        <title>Sulfurimonas gotlandica sp. nov., a chemoautotrophic and psychrotolerant epsilonproteobacterium isolated from a pelagic redoxcline, and an emended description of the genus Sulfurimonas.</title>
        <authorList>
            <person name="Wang S."/>
            <person name="Jiang L."/>
            <person name="Shao Z."/>
        </authorList>
    </citation>
    <scope>NUCLEOTIDE SEQUENCE [LARGE SCALE GENOMIC DNA]</scope>
    <source>
        <strain evidence="2 3">S2-6</strain>
    </source>
</reference>
<dbReference type="InterPro" id="IPR036887">
    <property type="entry name" value="HTH_APSES_sf"/>
</dbReference>
<dbReference type="Pfam" id="PF04383">
    <property type="entry name" value="KilA-N"/>
    <property type="match status" value="1"/>
</dbReference>
<evidence type="ECO:0000313" key="2">
    <source>
        <dbReference type="EMBL" id="QOP42984.1"/>
    </source>
</evidence>
<dbReference type="EMBL" id="CP041235">
    <property type="protein sequence ID" value="QOP42984.1"/>
    <property type="molecule type" value="Genomic_DNA"/>
</dbReference>
<accession>A0A7M1AZU8</accession>
<dbReference type="Proteomes" id="UP000593719">
    <property type="component" value="Chromosome"/>
</dbReference>
<dbReference type="InterPro" id="IPR018004">
    <property type="entry name" value="KilA/APSES_HTH"/>
</dbReference>
<proteinExistence type="predicted"/>
<gene>
    <name evidence="2" type="ORF">FJR45_03060</name>
</gene>
<name>A0A7M1AZU8_9BACT</name>
<keyword evidence="3" id="KW-1185">Reference proteome</keyword>
<evidence type="ECO:0000313" key="3">
    <source>
        <dbReference type="Proteomes" id="UP000593719"/>
    </source>
</evidence>
<dbReference type="InterPro" id="IPR017880">
    <property type="entry name" value="KilA_N"/>
</dbReference>
<organism evidence="2 3">
    <name type="scientific">Sulfurimonas sediminis</name>
    <dbReference type="NCBI Taxonomy" id="2590020"/>
    <lineage>
        <taxon>Bacteria</taxon>
        <taxon>Pseudomonadati</taxon>
        <taxon>Campylobacterota</taxon>
        <taxon>Epsilonproteobacteria</taxon>
        <taxon>Campylobacterales</taxon>
        <taxon>Sulfurimonadaceae</taxon>
        <taxon>Sulfurimonas</taxon>
    </lineage>
</organism>
<dbReference type="AlphaFoldDB" id="A0A7M1AZU8"/>
<dbReference type="RefSeq" id="WP_193151296.1">
    <property type="nucleotide sequence ID" value="NZ_CP041235.1"/>
</dbReference>
<dbReference type="SUPFAM" id="SSF54616">
    <property type="entry name" value="DNA-binding domain of Mlu1-box binding protein MBP1"/>
    <property type="match status" value="1"/>
</dbReference>
<dbReference type="KEGG" id="ssei:FJR45_03060"/>
<feature type="domain" description="KilA-N" evidence="1">
    <location>
        <begin position="3"/>
        <end position="117"/>
    </location>
</feature>
<dbReference type="PROSITE" id="PS51301">
    <property type="entry name" value="KILA_N"/>
    <property type="match status" value="1"/>
</dbReference>
<dbReference type="SMART" id="SM01252">
    <property type="entry name" value="KilA-N"/>
    <property type="match status" value="1"/>
</dbReference>
<protein>
    <submittedName>
        <fullName evidence="2">KilA-N domain-containing protein</fullName>
    </submittedName>
</protein>
<dbReference type="GO" id="GO:0003677">
    <property type="term" value="F:DNA binding"/>
    <property type="evidence" value="ECO:0007669"/>
    <property type="project" value="InterPro"/>
</dbReference>